<gene>
    <name evidence="2" type="ORF">H9727_03900</name>
</gene>
<dbReference type="Pfam" id="PF14264">
    <property type="entry name" value="Glucos_trans_II"/>
    <property type="match status" value="1"/>
</dbReference>
<comment type="caution">
    <text evidence="2">The sequence shown here is derived from an EMBL/GenBank/DDBJ whole genome shotgun (WGS) entry which is preliminary data.</text>
</comment>
<feature type="transmembrane region" description="Helical" evidence="1">
    <location>
        <begin position="329"/>
        <end position="353"/>
    </location>
</feature>
<feature type="transmembrane region" description="Helical" evidence="1">
    <location>
        <begin position="41"/>
        <end position="59"/>
    </location>
</feature>
<feature type="transmembrane region" description="Helical" evidence="1">
    <location>
        <begin position="162"/>
        <end position="181"/>
    </location>
</feature>
<accession>A0A9D2IE79</accession>
<organism evidence="2 3">
    <name type="scientific">Candidatus Borkfalkia avistercoris</name>
    <dbReference type="NCBI Taxonomy" id="2838504"/>
    <lineage>
        <taxon>Bacteria</taxon>
        <taxon>Bacillati</taxon>
        <taxon>Bacillota</taxon>
        <taxon>Clostridia</taxon>
        <taxon>Christensenellales</taxon>
        <taxon>Christensenellaceae</taxon>
        <taxon>Candidatus Borkfalkia</taxon>
    </lineage>
</organism>
<name>A0A9D2IE79_9FIRM</name>
<keyword evidence="1" id="KW-0472">Membrane</keyword>
<evidence type="ECO:0000313" key="2">
    <source>
        <dbReference type="EMBL" id="HIZ03409.1"/>
    </source>
</evidence>
<feature type="transmembrane region" description="Helical" evidence="1">
    <location>
        <begin position="383"/>
        <end position="401"/>
    </location>
</feature>
<protein>
    <submittedName>
        <fullName evidence="2">Glucosyltransferase domain-containing protein</fullName>
    </submittedName>
</protein>
<feature type="transmembrane region" description="Helical" evidence="1">
    <location>
        <begin position="188"/>
        <end position="221"/>
    </location>
</feature>
<evidence type="ECO:0000256" key="1">
    <source>
        <dbReference type="SAM" id="Phobius"/>
    </source>
</evidence>
<feature type="transmembrane region" description="Helical" evidence="1">
    <location>
        <begin position="303"/>
        <end position="322"/>
    </location>
</feature>
<keyword evidence="1" id="KW-0812">Transmembrane</keyword>
<feature type="transmembrane region" description="Helical" evidence="1">
    <location>
        <begin position="133"/>
        <end position="150"/>
    </location>
</feature>
<feature type="transmembrane region" description="Helical" evidence="1">
    <location>
        <begin position="104"/>
        <end position="126"/>
    </location>
</feature>
<proteinExistence type="predicted"/>
<reference evidence="2" key="1">
    <citation type="journal article" date="2021" name="PeerJ">
        <title>Extensive microbial diversity within the chicken gut microbiome revealed by metagenomics and culture.</title>
        <authorList>
            <person name="Gilroy R."/>
            <person name="Ravi A."/>
            <person name="Getino M."/>
            <person name="Pursley I."/>
            <person name="Horton D.L."/>
            <person name="Alikhan N.F."/>
            <person name="Baker D."/>
            <person name="Gharbi K."/>
            <person name="Hall N."/>
            <person name="Watson M."/>
            <person name="Adriaenssens E.M."/>
            <person name="Foster-Nyarko E."/>
            <person name="Jarju S."/>
            <person name="Secka A."/>
            <person name="Antonio M."/>
            <person name="Oren A."/>
            <person name="Chaudhuri R.R."/>
            <person name="La Ragione R."/>
            <person name="Hildebrand F."/>
            <person name="Pallen M.J."/>
        </authorList>
    </citation>
    <scope>NUCLEOTIDE SEQUENCE</scope>
    <source>
        <strain evidence="2">CHK187-5294</strain>
    </source>
</reference>
<keyword evidence="1" id="KW-1133">Transmembrane helix</keyword>
<dbReference type="Proteomes" id="UP000824132">
    <property type="component" value="Unassembled WGS sequence"/>
</dbReference>
<feature type="transmembrane region" description="Helical" evidence="1">
    <location>
        <begin position="241"/>
        <end position="265"/>
    </location>
</feature>
<dbReference type="InterPro" id="IPR025686">
    <property type="entry name" value="Glucos_trans_II"/>
</dbReference>
<evidence type="ECO:0000313" key="3">
    <source>
        <dbReference type="Proteomes" id="UP000824132"/>
    </source>
</evidence>
<dbReference type="EMBL" id="DXCL01000025">
    <property type="protein sequence ID" value="HIZ03409.1"/>
    <property type="molecule type" value="Genomic_DNA"/>
</dbReference>
<sequence length="551" mass="62779">MENIKNIFGTFADKIKRYCENCSETVKRELKIFAEYLKKNYLFITVSCAIFLVVFSSWLSNTNPRIDSENFINEANSDFNWLEIGREFAIFTKYLFGIHWFNPALATTLGYLMICLAGIVFGYLFWRCTRRSGWACAAFLLPFFIAPIFAEQFYFDLQIFEMAWAFLLCAAGAGLGLYGAFRRSYTALFLFAVAALWAVGTYQAFAVLITAIILFCFALVYRRWSAVEGRSVSAKEYGVAFGKTVGFFAAAVILYIAITLIWFAGSSYTTSNFYWLTASFSECLQSIFTHIRQGFAGESIFYTWFYTVFAILSVGAAVLDAVQSKTKFSIFYVVFVVLLQFSPFLLTVVFGGINPFRTQYTYPFVLAANMLFLVSRDWKIKKLFGANFGFIFIVLAAISLFSQINMTARLIYTDNIRAQEDTRLAAAIEEEIARVSSTDKPIVFIGYYSNRLNNSCIKGELIGYSLFDIHHALSPYYFWSTRSVCNLMRTISFPFTSASEEQVYEARIYARDNDMPCWPSEGSVYDAGDYTIVKLSEDEFTFDLPAQENTI</sequence>
<reference evidence="2" key="2">
    <citation type="submission" date="2021-04" db="EMBL/GenBank/DDBJ databases">
        <authorList>
            <person name="Gilroy R."/>
        </authorList>
    </citation>
    <scope>NUCLEOTIDE SEQUENCE</scope>
    <source>
        <strain evidence="2">CHK187-5294</strain>
    </source>
</reference>
<dbReference type="AlphaFoldDB" id="A0A9D2IE79"/>